<evidence type="ECO:0008006" key="5">
    <source>
        <dbReference type="Google" id="ProtNLM"/>
    </source>
</evidence>
<dbReference type="PANTHER" id="PTHR11567:SF142">
    <property type="entry name" value="PHOSPHOGLYCERATE MUTASE-LIKE PROTEIN"/>
    <property type="match status" value="1"/>
</dbReference>
<protein>
    <recommendedName>
        <fullName evidence="5">Lysosomal acid phosphatase</fullName>
    </recommendedName>
</protein>
<keyword evidence="2" id="KW-0812">Transmembrane</keyword>
<organism evidence="3 4">
    <name type="scientific">Rhizoctonia solani</name>
    <dbReference type="NCBI Taxonomy" id="456999"/>
    <lineage>
        <taxon>Eukaryota</taxon>
        <taxon>Fungi</taxon>
        <taxon>Dikarya</taxon>
        <taxon>Basidiomycota</taxon>
        <taxon>Agaricomycotina</taxon>
        <taxon>Agaricomycetes</taxon>
        <taxon>Cantharellales</taxon>
        <taxon>Ceratobasidiaceae</taxon>
        <taxon>Rhizoctonia</taxon>
    </lineage>
</organism>
<comment type="caution">
    <text evidence="3">The sequence shown here is derived from an EMBL/GenBank/DDBJ whole genome shotgun (WGS) entry which is preliminary data.</text>
</comment>
<accession>A0A8H2XI02</accession>
<dbReference type="Proteomes" id="UP000663846">
    <property type="component" value="Unassembled WGS sequence"/>
</dbReference>
<evidence type="ECO:0000313" key="3">
    <source>
        <dbReference type="EMBL" id="CAE6427058.1"/>
    </source>
</evidence>
<feature type="transmembrane region" description="Helical" evidence="2">
    <location>
        <begin position="450"/>
        <end position="475"/>
    </location>
</feature>
<sequence>MNIARRSERKSVSHGTSHAKKLCPLPKLRWRPKQKAMSSERVLGVVLLTRHGDRQGFYQSPDNYTPVQTAITPLGLVQEYQLGQLIRSLYFNPSSPSVISGISTGLFDQNQVRIRADAGGEGGVIYDSAVALSQGLWPAATAFNTTLANGTTVIAPLNGYQYAPIETVEPETDVSLEGWTECNTFTSATTAFYNSTEFKEMSDASADFLASLRLIVGPDRPLKLTNMASPQNHCPVIQRELTPIYDFLNVQSIHNQSLAQQITPDILARARVLANWHQYRTFSSPDTGGVGNIAGRTIIPDIVSSLNAFANASQPLRFTYLSMSYKPFISLFNMTEVASKYPQLQGIVDYASAVTFELRQSTSGGPLSVRLNFKNGSDTGFTTYNMFGESQDIELAEFTSRLSPYAINDLNDWCTTCSNWKDRKCNLIAAANTSTVVYQRIGVSSVGAGFIGAGVTVAVFLAALAVMAFMGLLTFGRKSRKERPMLPVLSRDNASSSGAGSVAEK</sequence>
<dbReference type="EMBL" id="CAJMWS010000325">
    <property type="protein sequence ID" value="CAE6427058.1"/>
    <property type="molecule type" value="Genomic_DNA"/>
</dbReference>
<proteinExistence type="predicted"/>
<evidence type="ECO:0000256" key="2">
    <source>
        <dbReference type="SAM" id="Phobius"/>
    </source>
</evidence>
<reference evidence="3" key="1">
    <citation type="submission" date="2021-01" db="EMBL/GenBank/DDBJ databases">
        <authorList>
            <person name="Kaushik A."/>
        </authorList>
    </citation>
    <scope>NUCLEOTIDE SEQUENCE</scope>
    <source>
        <strain evidence="3">AG1-1C</strain>
    </source>
</reference>
<dbReference type="PANTHER" id="PTHR11567">
    <property type="entry name" value="ACID PHOSPHATASE-RELATED"/>
    <property type="match status" value="1"/>
</dbReference>
<dbReference type="GO" id="GO:0016791">
    <property type="term" value="F:phosphatase activity"/>
    <property type="evidence" value="ECO:0007669"/>
    <property type="project" value="TreeGrafter"/>
</dbReference>
<dbReference type="InterPro" id="IPR029033">
    <property type="entry name" value="His_PPase_superfam"/>
</dbReference>
<dbReference type="AlphaFoldDB" id="A0A8H2XI02"/>
<dbReference type="SUPFAM" id="SSF53254">
    <property type="entry name" value="Phosphoglycerate mutase-like"/>
    <property type="match status" value="1"/>
</dbReference>
<name>A0A8H2XI02_9AGAM</name>
<keyword evidence="2" id="KW-0472">Membrane</keyword>
<dbReference type="Gene3D" id="3.40.50.1240">
    <property type="entry name" value="Phosphoglycerate mutase-like"/>
    <property type="match status" value="1"/>
</dbReference>
<evidence type="ECO:0000256" key="1">
    <source>
        <dbReference type="SAM" id="MobiDB-lite"/>
    </source>
</evidence>
<gene>
    <name evidence="3" type="ORF">RDB_LOCUS99700</name>
</gene>
<keyword evidence="2" id="KW-1133">Transmembrane helix</keyword>
<evidence type="ECO:0000313" key="4">
    <source>
        <dbReference type="Proteomes" id="UP000663846"/>
    </source>
</evidence>
<feature type="region of interest" description="Disordered" evidence="1">
    <location>
        <begin position="486"/>
        <end position="505"/>
    </location>
</feature>
<dbReference type="InterPro" id="IPR050645">
    <property type="entry name" value="Histidine_acid_phosphatase"/>
</dbReference>